<reference evidence="1" key="1">
    <citation type="submission" date="2020-06" db="EMBL/GenBank/DDBJ databases">
        <title>Novel chitinolytic bacterium.</title>
        <authorList>
            <person name="Ungkulpasvich U."/>
            <person name="Kosugi A."/>
            <person name="Uke A."/>
        </authorList>
    </citation>
    <scope>NUCLEOTIDE SEQUENCE</scope>
    <source>
        <strain evidence="1">UUS1-1</strain>
    </source>
</reference>
<dbReference type="Pfam" id="PF12788">
    <property type="entry name" value="YmaF"/>
    <property type="match status" value="1"/>
</dbReference>
<organism evidence="1 2">
    <name type="scientific">Capillibacterium thermochitinicola</name>
    <dbReference type="NCBI Taxonomy" id="2699427"/>
    <lineage>
        <taxon>Bacteria</taxon>
        <taxon>Bacillati</taxon>
        <taxon>Bacillota</taxon>
        <taxon>Capillibacterium</taxon>
    </lineage>
</organism>
<name>A0A8J6I179_9FIRM</name>
<proteinExistence type="predicted"/>
<dbReference type="Proteomes" id="UP000657177">
    <property type="component" value="Unassembled WGS sequence"/>
</dbReference>
<comment type="caution">
    <text evidence="1">The sequence shown here is derived from an EMBL/GenBank/DDBJ whole genome shotgun (WGS) entry which is preliminary data.</text>
</comment>
<evidence type="ECO:0000313" key="1">
    <source>
        <dbReference type="EMBL" id="MBA2132427.1"/>
    </source>
</evidence>
<dbReference type="EMBL" id="JAAKDE010000004">
    <property type="protein sequence ID" value="MBA2132427.1"/>
    <property type="molecule type" value="Genomic_DNA"/>
</dbReference>
<dbReference type="RefSeq" id="WP_181338878.1">
    <property type="nucleotide sequence ID" value="NZ_JAAKDE010000004.1"/>
</dbReference>
<dbReference type="InterPro" id="IPR024307">
    <property type="entry name" value="YmaF"/>
</dbReference>
<protein>
    <submittedName>
        <fullName evidence="1">YmaF family protein</fullName>
    </submittedName>
</protein>
<accession>A0A8J6I179</accession>
<gene>
    <name evidence="1" type="ORF">G5B42_02560</name>
</gene>
<keyword evidence="2" id="KW-1185">Reference proteome</keyword>
<dbReference type="AlphaFoldDB" id="A0A8J6I179"/>
<evidence type="ECO:0000313" key="2">
    <source>
        <dbReference type="Proteomes" id="UP000657177"/>
    </source>
</evidence>
<sequence length="114" mass="13091">MFYYRDDSKGRPENQTHVHEVLGSTRLAGREEHDHRFATVSGEIIPIGMGDHVHEVKFRTDFFADHYHEFCGRTSGAIPIGDRHVHFLQAITTLDDGHRHEFRVATLIENPSGR</sequence>